<keyword evidence="3" id="KW-1185">Reference proteome</keyword>
<organism evidence="2 3">
    <name type="scientific">Rhodococcus olei</name>
    <dbReference type="NCBI Taxonomy" id="2161675"/>
    <lineage>
        <taxon>Bacteria</taxon>
        <taxon>Bacillati</taxon>
        <taxon>Actinomycetota</taxon>
        <taxon>Actinomycetes</taxon>
        <taxon>Mycobacteriales</taxon>
        <taxon>Nocardiaceae</taxon>
        <taxon>Rhodococcus</taxon>
    </lineage>
</organism>
<name>A0ABP8NXU3_9NOCA</name>
<dbReference type="EMBL" id="BAABFB010000023">
    <property type="protein sequence ID" value="GAA4474303.1"/>
    <property type="molecule type" value="Genomic_DNA"/>
</dbReference>
<evidence type="ECO:0000313" key="2">
    <source>
        <dbReference type="EMBL" id="GAA4474303.1"/>
    </source>
</evidence>
<gene>
    <name evidence="2" type="ORF">GCM10023094_09670</name>
</gene>
<dbReference type="Proteomes" id="UP001501183">
    <property type="component" value="Unassembled WGS sequence"/>
</dbReference>
<evidence type="ECO:0000256" key="1">
    <source>
        <dbReference type="SAM" id="MobiDB-lite"/>
    </source>
</evidence>
<reference evidence="3" key="1">
    <citation type="journal article" date="2019" name="Int. J. Syst. Evol. Microbiol.">
        <title>The Global Catalogue of Microorganisms (GCM) 10K type strain sequencing project: providing services to taxonomists for standard genome sequencing and annotation.</title>
        <authorList>
            <consortium name="The Broad Institute Genomics Platform"/>
            <consortium name="The Broad Institute Genome Sequencing Center for Infectious Disease"/>
            <person name="Wu L."/>
            <person name="Ma J."/>
        </authorList>
    </citation>
    <scope>NUCLEOTIDE SEQUENCE [LARGE SCALE GENOMIC DNA]</scope>
    <source>
        <strain evidence="3">JCM 32206</strain>
    </source>
</reference>
<proteinExistence type="predicted"/>
<feature type="region of interest" description="Disordered" evidence="1">
    <location>
        <begin position="25"/>
        <end position="44"/>
    </location>
</feature>
<sequence>MRVQEVFPRTEGAAAWATAAGGLPEGALEHRGAADPGGQDRQQLGHVRIHPDSLSLGSLPSLGYMASTRALISAVLIGPPPAVGRVVVGVGYT</sequence>
<accession>A0ABP8NXU3</accession>
<protein>
    <submittedName>
        <fullName evidence="2">Uncharacterized protein</fullName>
    </submittedName>
</protein>
<comment type="caution">
    <text evidence="2">The sequence shown here is derived from an EMBL/GenBank/DDBJ whole genome shotgun (WGS) entry which is preliminary data.</text>
</comment>
<evidence type="ECO:0000313" key="3">
    <source>
        <dbReference type="Proteomes" id="UP001501183"/>
    </source>
</evidence>